<dbReference type="Proteomes" id="UP000030641">
    <property type="component" value="Unassembled WGS sequence"/>
</dbReference>
<dbReference type="InParanoid" id="A0A074Y161"/>
<dbReference type="AlphaFoldDB" id="A0A074Y161"/>
<accession>A0A074Y161</accession>
<reference evidence="1 2" key="1">
    <citation type="journal article" date="2014" name="BMC Genomics">
        <title>Genome sequencing of four Aureobasidium pullulans varieties: biotechnological potential, stress tolerance, and description of new species.</title>
        <authorList>
            <person name="Gostin Ar C."/>
            <person name="Ohm R.A."/>
            <person name="Kogej T."/>
            <person name="Sonjak S."/>
            <person name="Turk M."/>
            <person name="Zajc J."/>
            <person name="Zalar P."/>
            <person name="Grube M."/>
            <person name="Sun H."/>
            <person name="Han J."/>
            <person name="Sharma A."/>
            <person name="Chiniquy J."/>
            <person name="Ngan C.Y."/>
            <person name="Lipzen A."/>
            <person name="Barry K."/>
            <person name="Grigoriev I.V."/>
            <person name="Gunde-Cimerman N."/>
        </authorList>
    </citation>
    <scope>NUCLEOTIDE SEQUENCE [LARGE SCALE GENOMIC DNA]</scope>
    <source>
        <strain evidence="1 2">EXF-2481</strain>
    </source>
</reference>
<gene>
    <name evidence="1" type="ORF">AUEXF2481DRAFT_467539</name>
</gene>
<dbReference type="EMBL" id="KL584778">
    <property type="protein sequence ID" value="KEQ91480.1"/>
    <property type="molecule type" value="Genomic_DNA"/>
</dbReference>
<protein>
    <submittedName>
        <fullName evidence="1">Uncharacterized protein</fullName>
    </submittedName>
</protein>
<name>A0A074Y161_AURSE</name>
<proteinExistence type="predicted"/>
<evidence type="ECO:0000313" key="2">
    <source>
        <dbReference type="Proteomes" id="UP000030641"/>
    </source>
</evidence>
<sequence>MESSEGRSGPGWQKAYAGPQAMPRAVALSFIAEYPCDALEDSHSARSQPLYLHLPKCVNVQVYGSSNLISCIQMALIHCLSQCKVILTRAIVTSVAQGLKSRFTPGKQDERVEEMSFQQVGSLTILYGLIRRNVIVVLYDIYCLFRQHSVGSYEDV</sequence>
<organism evidence="1 2">
    <name type="scientific">Aureobasidium subglaciale (strain EXF-2481)</name>
    <name type="common">Aureobasidium pullulans var. subglaciale</name>
    <dbReference type="NCBI Taxonomy" id="1043005"/>
    <lineage>
        <taxon>Eukaryota</taxon>
        <taxon>Fungi</taxon>
        <taxon>Dikarya</taxon>
        <taxon>Ascomycota</taxon>
        <taxon>Pezizomycotina</taxon>
        <taxon>Dothideomycetes</taxon>
        <taxon>Dothideomycetidae</taxon>
        <taxon>Dothideales</taxon>
        <taxon>Saccotheciaceae</taxon>
        <taxon>Aureobasidium</taxon>
    </lineage>
</organism>
<dbReference type="GeneID" id="25368178"/>
<dbReference type="RefSeq" id="XP_013339986.1">
    <property type="nucleotide sequence ID" value="XM_013484532.1"/>
</dbReference>
<keyword evidence="2" id="KW-1185">Reference proteome</keyword>
<evidence type="ECO:0000313" key="1">
    <source>
        <dbReference type="EMBL" id="KEQ91480.1"/>
    </source>
</evidence>
<dbReference type="HOGENOM" id="CLU_1686217_0_0_1"/>